<dbReference type="Pfam" id="PF00440">
    <property type="entry name" value="TetR_N"/>
    <property type="match status" value="1"/>
</dbReference>
<dbReference type="InterPro" id="IPR050109">
    <property type="entry name" value="HTH-type_TetR-like_transc_reg"/>
</dbReference>
<evidence type="ECO:0000256" key="5">
    <source>
        <dbReference type="SAM" id="MobiDB-lite"/>
    </source>
</evidence>
<keyword evidence="1" id="KW-0805">Transcription regulation</keyword>
<sequence length="217" mass="23008">MRTDDPEPPPGPDPAQPRPHTGRRRNDDVRRAILAAAMRLLRGGGEAARPVTVDAIAREAGVGKQTIYRWWPSKGAVLLEALTSHADDVVPETDVGNVRTDLTAFVTASFAGAAAPDTAPVLAKLAREAAHDAHLAAMMGEFTEARRNALLALLRRGRDRGELAADADLDLMVDQVFGVLWYRLLVGHTELTPGAATRLAETLVRGNAGSAGNAGEA</sequence>
<accession>A0ABP9HDG1</accession>
<dbReference type="InterPro" id="IPR036271">
    <property type="entry name" value="Tet_transcr_reg_TetR-rel_C_sf"/>
</dbReference>
<proteinExistence type="predicted"/>
<dbReference type="Pfam" id="PF16859">
    <property type="entry name" value="TetR_C_11"/>
    <property type="match status" value="1"/>
</dbReference>
<dbReference type="EMBL" id="BAABHS010000012">
    <property type="protein sequence ID" value="GAA4968388.1"/>
    <property type="molecule type" value="Genomic_DNA"/>
</dbReference>
<feature type="region of interest" description="Disordered" evidence="5">
    <location>
        <begin position="1"/>
        <end position="26"/>
    </location>
</feature>
<evidence type="ECO:0000256" key="1">
    <source>
        <dbReference type="ARBA" id="ARBA00023015"/>
    </source>
</evidence>
<dbReference type="Gene3D" id="1.10.10.60">
    <property type="entry name" value="Homeodomain-like"/>
    <property type="match status" value="1"/>
</dbReference>
<evidence type="ECO:0000313" key="7">
    <source>
        <dbReference type="EMBL" id="GAA4968388.1"/>
    </source>
</evidence>
<evidence type="ECO:0000256" key="3">
    <source>
        <dbReference type="ARBA" id="ARBA00023163"/>
    </source>
</evidence>
<dbReference type="InterPro" id="IPR001647">
    <property type="entry name" value="HTH_TetR"/>
</dbReference>
<keyword evidence="8" id="KW-1185">Reference proteome</keyword>
<dbReference type="PROSITE" id="PS50977">
    <property type="entry name" value="HTH_TETR_2"/>
    <property type="match status" value="1"/>
</dbReference>
<evidence type="ECO:0000259" key="6">
    <source>
        <dbReference type="PROSITE" id="PS50977"/>
    </source>
</evidence>
<dbReference type="Proteomes" id="UP001500466">
    <property type="component" value="Unassembled WGS sequence"/>
</dbReference>
<comment type="caution">
    <text evidence="7">The sequence shown here is derived from an EMBL/GenBank/DDBJ whole genome shotgun (WGS) entry which is preliminary data.</text>
</comment>
<feature type="DNA-binding region" description="H-T-H motif" evidence="4">
    <location>
        <begin position="52"/>
        <end position="71"/>
    </location>
</feature>
<dbReference type="InterPro" id="IPR011075">
    <property type="entry name" value="TetR_C"/>
</dbReference>
<evidence type="ECO:0000256" key="2">
    <source>
        <dbReference type="ARBA" id="ARBA00023125"/>
    </source>
</evidence>
<feature type="compositionally biased region" description="Pro residues" evidence="5">
    <location>
        <begin position="8"/>
        <end position="17"/>
    </location>
</feature>
<dbReference type="PANTHER" id="PTHR30055">
    <property type="entry name" value="HTH-TYPE TRANSCRIPTIONAL REGULATOR RUTR"/>
    <property type="match status" value="1"/>
</dbReference>
<feature type="domain" description="HTH tetR-type" evidence="6">
    <location>
        <begin position="27"/>
        <end position="89"/>
    </location>
</feature>
<gene>
    <name evidence="7" type="ORF">GCM10023205_36900</name>
</gene>
<dbReference type="Gene3D" id="1.10.357.10">
    <property type="entry name" value="Tetracycline Repressor, domain 2"/>
    <property type="match status" value="1"/>
</dbReference>
<organism evidence="7 8">
    <name type="scientific">Yinghuangia aomiensis</name>
    <dbReference type="NCBI Taxonomy" id="676205"/>
    <lineage>
        <taxon>Bacteria</taxon>
        <taxon>Bacillati</taxon>
        <taxon>Actinomycetota</taxon>
        <taxon>Actinomycetes</taxon>
        <taxon>Kitasatosporales</taxon>
        <taxon>Streptomycetaceae</taxon>
        <taxon>Yinghuangia</taxon>
    </lineage>
</organism>
<keyword evidence="3" id="KW-0804">Transcription</keyword>
<protein>
    <submittedName>
        <fullName evidence="7">TetR/AcrR family transcriptional regulator</fullName>
    </submittedName>
</protein>
<name>A0ABP9HDG1_9ACTN</name>
<evidence type="ECO:0000313" key="8">
    <source>
        <dbReference type="Proteomes" id="UP001500466"/>
    </source>
</evidence>
<dbReference type="InterPro" id="IPR009057">
    <property type="entry name" value="Homeodomain-like_sf"/>
</dbReference>
<keyword evidence="2 4" id="KW-0238">DNA-binding</keyword>
<evidence type="ECO:0000256" key="4">
    <source>
        <dbReference type="PROSITE-ProRule" id="PRU00335"/>
    </source>
</evidence>
<dbReference type="SUPFAM" id="SSF46689">
    <property type="entry name" value="Homeodomain-like"/>
    <property type="match status" value="1"/>
</dbReference>
<dbReference type="SUPFAM" id="SSF48498">
    <property type="entry name" value="Tetracyclin repressor-like, C-terminal domain"/>
    <property type="match status" value="1"/>
</dbReference>
<dbReference type="PANTHER" id="PTHR30055:SF148">
    <property type="entry name" value="TETR-FAMILY TRANSCRIPTIONAL REGULATOR"/>
    <property type="match status" value="1"/>
</dbReference>
<dbReference type="RefSeq" id="WP_345676620.1">
    <property type="nucleotide sequence ID" value="NZ_BAABHS010000012.1"/>
</dbReference>
<reference evidence="8" key="1">
    <citation type="journal article" date="2019" name="Int. J. Syst. Evol. Microbiol.">
        <title>The Global Catalogue of Microorganisms (GCM) 10K type strain sequencing project: providing services to taxonomists for standard genome sequencing and annotation.</title>
        <authorList>
            <consortium name="The Broad Institute Genomics Platform"/>
            <consortium name="The Broad Institute Genome Sequencing Center for Infectious Disease"/>
            <person name="Wu L."/>
            <person name="Ma J."/>
        </authorList>
    </citation>
    <scope>NUCLEOTIDE SEQUENCE [LARGE SCALE GENOMIC DNA]</scope>
    <source>
        <strain evidence="8">JCM 17986</strain>
    </source>
</reference>